<name>A0AAV6FYX2_9TELE</name>
<dbReference type="Proteomes" id="UP000823561">
    <property type="component" value="Chromosome 16"/>
</dbReference>
<keyword evidence="1" id="KW-0812">Transmembrane</keyword>
<protein>
    <submittedName>
        <fullName evidence="2">Uncharacterized protein</fullName>
    </submittedName>
</protein>
<evidence type="ECO:0000313" key="3">
    <source>
        <dbReference type="Proteomes" id="UP000823561"/>
    </source>
</evidence>
<gene>
    <name evidence="2" type="ORF">AALO_G00207430</name>
</gene>
<keyword evidence="3" id="KW-1185">Reference proteome</keyword>
<evidence type="ECO:0000313" key="2">
    <source>
        <dbReference type="EMBL" id="KAG5268028.1"/>
    </source>
</evidence>
<comment type="caution">
    <text evidence="2">The sequence shown here is derived from an EMBL/GenBank/DDBJ whole genome shotgun (WGS) entry which is preliminary data.</text>
</comment>
<accession>A0AAV6FYX2</accession>
<proteinExistence type="predicted"/>
<dbReference type="AlphaFoldDB" id="A0AAV6FYX2"/>
<keyword evidence="1" id="KW-0472">Membrane</keyword>
<reference evidence="2" key="1">
    <citation type="submission" date="2020-10" db="EMBL/GenBank/DDBJ databases">
        <title>Chromosome-scale genome assembly of the Allis shad, Alosa alosa.</title>
        <authorList>
            <person name="Margot Z."/>
            <person name="Christophe K."/>
            <person name="Cabau C."/>
            <person name="Louis A."/>
            <person name="Berthelot C."/>
            <person name="Parey E."/>
            <person name="Roest Crollius H."/>
            <person name="Montfort J."/>
            <person name="Robinson-Rechavi M."/>
            <person name="Bucao C."/>
            <person name="Bouchez O."/>
            <person name="Gislard M."/>
            <person name="Lluch J."/>
            <person name="Milhes M."/>
            <person name="Lampietro C."/>
            <person name="Lopez Roques C."/>
            <person name="Donnadieu C."/>
            <person name="Braasch I."/>
            <person name="Desvignes T."/>
            <person name="Postlethwait J."/>
            <person name="Bobe J."/>
            <person name="Guiguen Y."/>
        </authorList>
    </citation>
    <scope>NUCLEOTIDE SEQUENCE</scope>
    <source>
        <strain evidence="2">M-15738</strain>
        <tissue evidence="2">Blood</tissue>
    </source>
</reference>
<feature type="transmembrane region" description="Helical" evidence="1">
    <location>
        <begin position="46"/>
        <end position="67"/>
    </location>
</feature>
<organism evidence="2 3">
    <name type="scientific">Alosa alosa</name>
    <name type="common">allis shad</name>
    <dbReference type="NCBI Taxonomy" id="278164"/>
    <lineage>
        <taxon>Eukaryota</taxon>
        <taxon>Metazoa</taxon>
        <taxon>Chordata</taxon>
        <taxon>Craniata</taxon>
        <taxon>Vertebrata</taxon>
        <taxon>Euteleostomi</taxon>
        <taxon>Actinopterygii</taxon>
        <taxon>Neopterygii</taxon>
        <taxon>Teleostei</taxon>
        <taxon>Clupei</taxon>
        <taxon>Clupeiformes</taxon>
        <taxon>Clupeoidei</taxon>
        <taxon>Clupeidae</taxon>
        <taxon>Alosa</taxon>
    </lineage>
</organism>
<evidence type="ECO:0000256" key="1">
    <source>
        <dbReference type="SAM" id="Phobius"/>
    </source>
</evidence>
<sequence>MVTFTAAPSVPRRKTNLATLRLPSRKENRAGNPAKFPFNSCYRTRATAGAVNLLNVFACCAVVTLFARKPSEAHFSN</sequence>
<dbReference type="EMBL" id="JADWDJ010000016">
    <property type="protein sequence ID" value="KAG5268028.1"/>
    <property type="molecule type" value="Genomic_DNA"/>
</dbReference>
<keyword evidence="1" id="KW-1133">Transmembrane helix</keyword>